<protein>
    <submittedName>
        <fullName evidence="1">Uncharacterized protein</fullName>
    </submittedName>
</protein>
<dbReference type="EMBL" id="LJYF01000051">
    <property type="protein sequence ID" value="KRP85818.1"/>
    <property type="molecule type" value="Genomic_DNA"/>
</dbReference>
<comment type="caution">
    <text evidence="1">The sequence shown here is derived from an EMBL/GenBank/DDBJ whole genome shotgun (WGS) entry which is preliminary data.</text>
</comment>
<sequence length="130" mass="14313">MDSHSEALLAIEYGMRPGETAAILREWAGMKINASSIKTCKDMGRKNLVPQDAYEKLSDRRNIVYRLVKRYSKALCDFPKLLTGLMPPPCFLMPGSTENARDVVLAAGLDDKQKTAGRKSPGSGKYYAVG</sequence>
<accession>A0A0R3BK83</accession>
<dbReference type="Proteomes" id="UP000051380">
    <property type="component" value="Unassembled WGS sequence"/>
</dbReference>
<organism evidence="1 2">
    <name type="scientific">Bradyrhizobium yuanmingense</name>
    <dbReference type="NCBI Taxonomy" id="108015"/>
    <lineage>
        <taxon>Bacteria</taxon>
        <taxon>Pseudomonadati</taxon>
        <taxon>Pseudomonadota</taxon>
        <taxon>Alphaproteobacteria</taxon>
        <taxon>Hyphomicrobiales</taxon>
        <taxon>Nitrobacteraceae</taxon>
        <taxon>Bradyrhizobium</taxon>
    </lineage>
</organism>
<gene>
    <name evidence="1" type="ORF">AOQ72_04015</name>
</gene>
<evidence type="ECO:0000313" key="1">
    <source>
        <dbReference type="EMBL" id="KRP85818.1"/>
    </source>
</evidence>
<name>A0A0R3BK83_9BRAD</name>
<dbReference type="AlphaFoldDB" id="A0A0R3BK83"/>
<reference evidence="1 2" key="1">
    <citation type="submission" date="2015-09" db="EMBL/GenBank/DDBJ databases">
        <title>Draft Genome Sequence of the Strain BR 3267 (Bradyrhizobium yuanmingense) recommended as inoculant for cowpea in Brazil.</title>
        <authorList>
            <person name="Simoes-Araujo J.L."/>
            <person name="Zilli J.E."/>
        </authorList>
    </citation>
    <scope>NUCLEOTIDE SEQUENCE [LARGE SCALE GENOMIC DNA]</scope>
    <source>
        <strain evidence="1 2">BR3267</strain>
    </source>
</reference>
<evidence type="ECO:0000313" key="2">
    <source>
        <dbReference type="Proteomes" id="UP000051380"/>
    </source>
</evidence>
<proteinExistence type="predicted"/>